<evidence type="ECO:0000256" key="8">
    <source>
        <dbReference type="ARBA" id="ARBA00023004"/>
    </source>
</evidence>
<evidence type="ECO:0000256" key="7">
    <source>
        <dbReference type="ARBA" id="ARBA00022989"/>
    </source>
</evidence>
<evidence type="ECO:0000256" key="4">
    <source>
        <dbReference type="ARBA" id="ARBA00022723"/>
    </source>
</evidence>
<evidence type="ECO:0000256" key="9">
    <source>
        <dbReference type="ARBA" id="ARBA00023136"/>
    </source>
</evidence>
<comment type="subcellular location">
    <subcellularLocation>
        <location evidence="1">Membrane</location>
    </subcellularLocation>
</comment>
<accession>A0A917MMC8</accession>
<gene>
    <name evidence="11" type="ORF">GCM10010921_25140</name>
</gene>
<evidence type="ECO:0000313" key="12">
    <source>
        <dbReference type="Proteomes" id="UP000657592"/>
    </source>
</evidence>
<dbReference type="GO" id="GO:0017003">
    <property type="term" value="P:protein-heme linkage"/>
    <property type="evidence" value="ECO:0007669"/>
    <property type="project" value="InterPro"/>
</dbReference>
<evidence type="ECO:0000256" key="1">
    <source>
        <dbReference type="ARBA" id="ARBA00004370"/>
    </source>
</evidence>
<dbReference type="AlphaFoldDB" id="A0A917MMC8"/>
<dbReference type="Pfam" id="PF03100">
    <property type="entry name" value="CcmE"/>
    <property type="match status" value="1"/>
</dbReference>
<dbReference type="GO" id="GO:0005886">
    <property type="term" value="C:plasma membrane"/>
    <property type="evidence" value="ECO:0007669"/>
    <property type="project" value="InterPro"/>
</dbReference>
<feature type="binding site" description="axial binding residue" evidence="10">
    <location>
        <position position="128"/>
    </location>
    <ligand>
        <name>heme</name>
        <dbReference type="ChEBI" id="CHEBI:30413"/>
    </ligand>
    <ligandPart>
        <name>Fe</name>
        <dbReference type="ChEBI" id="CHEBI:18248"/>
    </ligandPart>
</feature>
<dbReference type="EMBL" id="BMJY01000013">
    <property type="protein sequence ID" value="GGH47998.1"/>
    <property type="molecule type" value="Genomic_DNA"/>
</dbReference>
<evidence type="ECO:0000256" key="5">
    <source>
        <dbReference type="ARBA" id="ARBA00022748"/>
    </source>
</evidence>
<dbReference type="InterPro" id="IPR004329">
    <property type="entry name" value="CcmE"/>
</dbReference>
<name>A0A917MMC8_9MICO</name>
<keyword evidence="2 10" id="KW-0349">Heme</keyword>
<keyword evidence="9" id="KW-0472">Membrane</keyword>
<dbReference type="PANTHER" id="PTHR34128:SF2">
    <property type="entry name" value="CYTOCHROME C-TYPE BIOGENESIS PROTEIN CCME HOMOLOG, MITOCHONDRIAL"/>
    <property type="match status" value="1"/>
</dbReference>
<reference evidence="11" key="2">
    <citation type="submission" date="2020-09" db="EMBL/GenBank/DDBJ databases">
        <authorList>
            <person name="Sun Q."/>
            <person name="Zhou Y."/>
        </authorList>
    </citation>
    <scope>NUCLEOTIDE SEQUENCE</scope>
    <source>
        <strain evidence="11">CGMCC 1.15794</strain>
    </source>
</reference>
<keyword evidence="7" id="KW-1133">Transmembrane helix</keyword>
<evidence type="ECO:0000256" key="3">
    <source>
        <dbReference type="ARBA" id="ARBA00022692"/>
    </source>
</evidence>
<dbReference type="SUPFAM" id="SSF82093">
    <property type="entry name" value="Heme chaperone CcmE"/>
    <property type="match status" value="1"/>
</dbReference>
<evidence type="ECO:0000256" key="6">
    <source>
        <dbReference type="ARBA" id="ARBA00022968"/>
    </source>
</evidence>
<dbReference type="GO" id="GO:0017004">
    <property type="term" value="P:cytochrome complex assembly"/>
    <property type="evidence" value="ECO:0007669"/>
    <property type="project" value="UniProtKB-KW"/>
</dbReference>
<protein>
    <recommendedName>
        <fullName evidence="13">Cytochrome c maturation protein CcmE</fullName>
    </recommendedName>
</protein>
<dbReference type="InterPro" id="IPR012340">
    <property type="entry name" value="NA-bd_OB-fold"/>
</dbReference>
<proteinExistence type="predicted"/>
<dbReference type="RefSeq" id="WP_188756651.1">
    <property type="nucleotide sequence ID" value="NZ_BMJY01000013.1"/>
</dbReference>
<evidence type="ECO:0000256" key="2">
    <source>
        <dbReference type="ARBA" id="ARBA00022617"/>
    </source>
</evidence>
<keyword evidence="5" id="KW-0201">Cytochrome c-type biogenesis</keyword>
<evidence type="ECO:0000313" key="11">
    <source>
        <dbReference type="EMBL" id="GGH47998.1"/>
    </source>
</evidence>
<keyword evidence="4 10" id="KW-0479">Metal-binding</keyword>
<dbReference type="Proteomes" id="UP000657592">
    <property type="component" value="Unassembled WGS sequence"/>
</dbReference>
<organism evidence="11 12">
    <name type="scientific">Microbacterium album</name>
    <dbReference type="NCBI Taxonomy" id="2053191"/>
    <lineage>
        <taxon>Bacteria</taxon>
        <taxon>Bacillati</taxon>
        <taxon>Actinomycetota</taxon>
        <taxon>Actinomycetes</taxon>
        <taxon>Micrococcales</taxon>
        <taxon>Microbacteriaceae</taxon>
        <taxon>Microbacterium</taxon>
    </lineage>
</organism>
<keyword evidence="12" id="KW-1185">Reference proteome</keyword>
<feature type="binding site" description="covalent" evidence="10">
    <location>
        <position position="124"/>
    </location>
    <ligand>
        <name>heme</name>
        <dbReference type="ChEBI" id="CHEBI:30413"/>
    </ligand>
</feature>
<keyword evidence="3" id="KW-0812">Transmembrane</keyword>
<dbReference type="GO" id="GO:0046872">
    <property type="term" value="F:metal ion binding"/>
    <property type="evidence" value="ECO:0007669"/>
    <property type="project" value="UniProtKB-KW"/>
</dbReference>
<reference evidence="11" key="1">
    <citation type="journal article" date="2014" name="Int. J. Syst. Evol. Microbiol.">
        <title>Complete genome sequence of Corynebacterium casei LMG S-19264T (=DSM 44701T), isolated from a smear-ripened cheese.</title>
        <authorList>
            <consortium name="US DOE Joint Genome Institute (JGI-PGF)"/>
            <person name="Walter F."/>
            <person name="Albersmeier A."/>
            <person name="Kalinowski J."/>
            <person name="Ruckert C."/>
        </authorList>
    </citation>
    <scope>NUCLEOTIDE SEQUENCE</scope>
    <source>
        <strain evidence="11">CGMCC 1.15794</strain>
    </source>
</reference>
<evidence type="ECO:0008006" key="13">
    <source>
        <dbReference type="Google" id="ProtNLM"/>
    </source>
</evidence>
<dbReference type="Gene3D" id="2.40.50.140">
    <property type="entry name" value="Nucleic acid-binding proteins"/>
    <property type="match status" value="1"/>
</dbReference>
<dbReference type="PANTHER" id="PTHR34128">
    <property type="entry name" value="CYTOCHROME C-TYPE BIOGENESIS PROTEIN CCME HOMOLOG, MITOCHONDRIAL"/>
    <property type="match status" value="1"/>
</dbReference>
<keyword evidence="6" id="KW-0735">Signal-anchor</keyword>
<sequence length="136" mass="14008">MSPALSWSAQRRWGAAVLVGGVLALGGLVAWATADGLVYYRTPTEVVRAGDAPEPVRVAGLVVDGSLVRSEGASQFVLTDGATQLRVRYDGLLPALVQEGEGAVVEGRLGPDGAVAATEVLLRHSNEYGPAEVTGP</sequence>
<dbReference type="InterPro" id="IPR036127">
    <property type="entry name" value="CcmE-like_sf"/>
</dbReference>
<evidence type="ECO:0000256" key="10">
    <source>
        <dbReference type="PIRSR" id="PIRSR604329-50"/>
    </source>
</evidence>
<dbReference type="GO" id="GO:0020037">
    <property type="term" value="F:heme binding"/>
    <property type="evidence" value="ECO:0007669"/>
    <property type="project" value="InterPro"/>
</dbReference>
<comment type="caution">
    <text evidence="11">The sequence shown here is derived from an EMBL/GenBank/DDBJ whole genome shotgun (WGS) entry which is preliminary data.</text>
</comment>
<keyword evidence="8 10" id="KW-0408">Iron</keyword>